<dbReference type="Proteomes" id="UP000887572">
    <property type="component" value="Unplaced"/>
</dbReference>
<reference evidence="3" key="1">
    <citation type="submission" date="2022-11" db="UniProtKB">
        <authorList>
            <consortium name="WormBaseParasite"/>
        </authorList>
    </citation>
    <scope>IDENTIFICATION</scope>
</reference>
<keyword evidence="1" id="KW-0812">Transmembrane</keyword>
<protein>
    <submittedName>
        <fullName evidence="3">Uncharacterized protein</fullName>
    </submittedName>
</protein>
<feature type="transmembrane region" description="Helical" evidence="1">
    <location>
        <begin position="53"/>
        <end position="71"/>
    </location>
</feature>
<dbReference type="WBParaSite" id="Gr19_v10_g8959.t1">
    <property type="protein sequence ID" value="Gr19_v10_g8959.t1"/>
    <property type="gene ID" value="Gr19_v10_g8959"/>
</dbReference>
<name>A0A914IAB2_GLORO</name>
<keyword evidence="1" id="KW-0472">Membrane</keyword>
<keyword evidence="1" id="KW-1133">Transmembrane helix</keyword>
<proteinExistence type="predicted"/>
<sequence length="126" mass="14663">MLRKNKGIAILPRLNFRAAFFLIAGTAGRETGTLKMQFFHLRDKMATLHSHYYTLPVCIIVSGSMTFRQWTFRQRTLRQRLFVNGLFVNDFSSLDYSVIRGEEADSDLHFDQFRTPDPNSKPSKTR</sequence>
<evidence type="ECO:0000313" key="3">
    <source>
        <dbReference type="WBParaSite" id="Gr19_v10_g8959.t1"/>
    </source>
</evidence>
<keyword evidence="2" id="KW-1185">Reference proteome</keyword>
<dbReference type="AlphaFoldDB" id="A0A914IAB2"/>
<organism evidence="2 3">
    <name type="scientific">Globodera rostochiensis</name>
    <name type="common">Golden nematode worm</name>
    <name type="synonym">Heterodera rostochiensis</name>
    <dbReference type="NCBI Taxonomy" id="31243"/>
    <lineage>
        <taxon>Eukaryota</taxon>
        <taxon>Metazoa</taxon>
        <taxon>Ecdysozoa</taxon>
        <taxon>Nematoda</taxon>
        <taxon>Chromadorea</taxon>
        <taxon>Rhabditida</taxon>
        <taxon>Tylenchina</taxon>
        <taxon>Tylenchomorpha</taxon>
        <taxon>Tylenchoidea</taxon>
        <taxon>Heteroderidae</taxon>
        <taxon>Heteroderinae</taxon>
        <taxon>Globodera</taxon>
    </lineage>
</organism>
<evidence type="ECO:0000313" key="2">
    <source>
        <dbReference type="Proteomes" id="UP000887572"/>
    </source>
</evidence>
<accession>A0A914IAB2</accession>
<evidence type="ECO:0000256" key="1">
    <source>
        <dbReference type="SAM" id="Phobius"/>
    </source>
</evidence>